<feature type="coiled-coil region" evidence="13">
    <location>
        <begin position="732"/>
        <end position="759"/>
    </location>
</feature>
<dbReference type="Pfam" id="PF00076">
    <property type="entry name" value="RRM_1"/>
    <property type="match status" value="1"/>
</dbReference>
<keyword evidence="12" id="KW-0507">mRNA processing</keyword>
<feature type="domain" description="RRM" evidence="14">
    <location>
        <begin position="161"/>
        <end position="240"/>
    </location>
</feature>
<keyword evidence="8 12" id="KW-0496">Mitochondrion</keyword>
<dbReference type="InterPro" id="IPR035979">
    <property type="entry name" value="RBD_domain_sf"/>
</dbReference>
<dbReference type="InterPro" id="IPR027417">
    <property type="entry name" value="P-loop_NTPase"/>
</dbReference>
<dbReference type="Proteomes" id="UP000242146">
    <property type="component" value="Unassembled WGS sequence"/>
</dbReference>
<evidence type="ECO:0000256" key="5">
    <source>
        <dbReference type="ARBA" id="ARBA00022792"/>
    </source>
</evidence>
<keyword evidence="4" id="KW-0812">Transmembrane</keyword>
<evidence type="ECO:0000313" key="16">
    <source>
        <dbReference type="Proteomes" id="UP000242146"/>
    </source>
</evidence>
<reference evidence="15 16" key="1">
    <citation type="submission" date="2016-07" db="EMBL/GenBank/DDBJ databases">
        <title>Pervasive Adenine N6-methylation of Active Genes in Fungi.</title>
        <authorList>
            <consortium name="DOE Joint Genome Institute"/>
            <person name="Mondo S.J."/>
            <person name="Dannebaum R.O."/>
            <person name="Kuo R.C."/>
            <person name="Labutti K."/>
            <person name="Haridas S."/>
            <person name="Kuo A."/>
            <person name="Salamov A."/>
            <person name="Ahrendt S.R."/>
            <person name="Lipzen A."/>
            <person name="Sullivan W."/>
            <person name="Andreopoulos W.B."/>
            <person name="Clum A."/>
            <person name="Lindquist E."/>
            <person name="Daum C."/>
            <person name="Ramamoorthy G.K."/>
            <person name="Gryganskyi A."/>
            <person name="Culley D."/>
            <person name="Magnuson J.K."/>
            <person name="James T.Y."/>
            <person name="O'Malley M.A."/>
            <person name="Stajich J.E."/>
            <person name="Spatafora J.W."/>
            <person name="Visel A."/>
            <person name="Grigoriev I.V."/>
        </authorList>
    </citation>
    <scope>NUCLEOTIDE SEQUENCE [LARGE SCALE GENOMIC DNA]</scope>
    <source>
        <strain evidence="15 16">NRRL 3301</strain>
    </source>
</reference>
<evidence type="ECO:0000256" key="8">
    <source>
        <dbReference type="ARBA" id="ARBA00023128"/>
    </source>
</evidence>
<dbReference type="Pfam" id="PF10443">
    <property type="entry name" value="RNA12"/>
    <property type="match status" value="1"/>
</dbReference>
<dbReference type="SUPFAM" id="SSF54928">
    <property type="entry name" value="RNA-binding domain, RBD"/>
    <property type="match status" value="1"/>
</dbReference>
<keyword evidence="16" id="KW-1185">Reference proteome</keyword>
<comment type="subcellular location">
    <subcellularLocation>
        <location evidence="1 12">Mitochondrion inner membrane</location>
        <topology evidence="1 12">Single-pass membrane protein</topology>
    </subcellularLocation>
</comment>
<dbReference type="GO" id="GO:0006397">
    <property type="term" value="P:mRNA processing"/>
    <property type="evidence" value="ECO:0007669"/>
    <property type="project" value="UniProtKB-UniRule"/>
</dbReference>
<evidence type="ECO:0000256" key="7">
    <source>
        <dbReference type="ARBA" id="ARBA00022989"/>
    </source>
</evidence>
<accession>A0A1X2GXS7</accession>
<keyword evidence="6" id="KW-0809">Transit peptide</keyword>
<evidence type="ECO:0000256" key="4">
    <source>
        <dbReference type="ARBA" id="ARBA00022692"/>
    </source>
</evidence>
<comment type="caution">
    <text evidence="15">The sequence shown here is derived from an EMBL/GenBank/DDBJ whole genome shotgun (WGS) entry which is preliminary data.</text>
</comment>
<keyword evidence="5 12" id="KW-0999">Mitochondrion inner membrane</keyword>
<gene>
    <name evidence="15" type="ORF">DM01DRAFT_1330999</name>
</gene>
<comment type="function">
    <text evidence="10 12">Plays a role in maintaining the mitochondrial genome and in controlling the mtDNA escape. Involved in the regulation of mtDNA nucleotide structure and number. May have a dispensable role in early maturation of pre-rRNA.</text>
</comment>
<dbReference type="Gene3D" id="3.30.70.330">
    <property type="match status" value="1"/>
</dbReference>
<evidence type="ECO:0000256" key="2">
    <source>
        <dbReference type="ARBA" id="ARBA00010320"/>
    </source>
</evidence>
<dbReference type="AlphaFoldDB" id="A0A1X2GXS7"/>
<keyword evidence="13" id="KW-0175">Coiled coil</keyword>
<keyword evidence="7" id="KW-1133">Transmembrane helix</keyword>
<dbReference type="PANTHER" id="PTHR32198:SF2">
    <property type="entry name" value="MITOCHONDRIAL ESCAPE PROTEIN 2"/>
    <property type="match status" value="1"/>
</dbReference>
<evidence type="ECO:0000259" key="14">
    <source>
        <dbReference type="PROSITE" id="PS50102"/>
    </source>
</evidence>
<dbReference type="OrthoDB" id="10267654at2759"/>
<dbReference type="GO" id="GO:0005743">
    <property type="term" value="C:mitochondrial inner membrane"/>
    <property type="evidence" value="ECO:0007669"/>
    <property type="project" value="UniProtKB-SubCell"/>
</dbReference>
<protein>
    <recommendedName>
        <fullName evidence="3 12">Mitochondrial escape protein 2</fullName>
    </recommendedName>
</protein>
<evidence type="ECO:0000256" key="3">
    <source>
        <dbReference type="ARBA" id="ARBA00020222"/>
    </source>
</evidence>
<organism evidence="15 16">
    <name type="scientific">Hesseltinella vesiculosa</name>
    <dbReference type="NCBI Taxonomy" id="101127"/>
    <lineage>
        <taxon>Eukaryota</taxon>
        <taxon>Fungi</taxon>
        <taxon>Fungi incertae sedis</taxon>
        <taxon>Mucoromycota</taxon>
        <taxon>Mucoromycotina</taxon>
        <taxon>Mucoromycetes</taxon>
        <taxon>Mucorales</taxon>
        <taxon>Cunninghamellaceae</taxon>
        <taxon>Hesseltinella</taxon>
    </lineage>
</organism>
<sequence length="809" mass="92453">MAHRSFRSTRLLRQDTCPPSNIANGAVSPETGLKEHYAYLYLDNVYPLRMGALDFRQYIFVKSKYSLESVARRCIPTEEMPNNFKLLDIIQRSKDGGAIVKFAFESGHQEKESVALEIAARVNTFLKNKPTLAIFNFQPVHSFLVKGRPFLEDMVRRYPSQRLRVEFQGEPVTVERLFEHFRQYGRIYDIALQPSPMAGKDPARYAILQFTRVRSAASARNCLHGHLIDNTRLNILYEQQLHTNVIKEWIVGHPRISIPIMAALAAGFTYAIFDPVREFFVTSKITRRFNFKEYSLYQWLRREAWAKLIPHDHEEANLWAEDPVHLQRLKSWLRETPDTFVVVHGPSGSGKSELVRAALTDCKNKLVIDCESLANARNKADVTKTLAKQVGYFPVFTWVASLGHLMDTLIAATTGGQAGTGFSATPESQNRGILEIVAMALADIGPMERREHHRQEVAKLSFYCRFQNWLTRTMGTQSNDDAAVDLATDLDKNYDPKDSIPVVFIDDYMADGSKNVELWEDLANWASLVVRNGLAHVIFVTSNVSAGRTLAKVFPGRSFNSINLLDAPDEVAIEFLTKHLGEENVTQEIRDIVDAFGGRLTELELFVQKLKLKASPQEAFDDIVQRNVIEIRKYGFGEMVDDEEFNLDWSVVQFWEIVKLLTTTDLINYDDLKWSDYFDGKDMPIRAMERHELINVLYTDGRPNAIRPGKPVFYTVFKRLLQDRVFAASMEIESATAMKKIMDEKLAKIEQQIIELSNVYGGRPPKEIDQHIRYLLTKVKVLNAKVEGYDKTIKDNKALVVKYWNSTAE</sequence>
<proteinExistence type="inferred from homology"/>
<keyword evidence="11 12" id="KW-0694">RNA-binding</keyword>
<dbReference type="GO" id="GO:0003723">
    <property type="term" value="F:RNA binding"/>
    <property type="evidence" value="ECO:0007669"/>
    <property type="project" value="UniProtKB-UniRule"/>
</dbReference>
<keyword evidence="9" id="KW-0472">Membrane</keyword>
<dbReference type="PROSITE" id="PS50102">
    <property type="entry name" value="RRM"/>
    <property type="match status" value="1"/>
</dbReference>
<dbReference type="InterPro" id="IPR000504">
    <property type="entry name" value="RRM_dom"/>
</dbReference>
<evidence type="ECO:0000256" key="1">
    <source>
        <dbReference type="ARBA" id="ARBA00004434"/>
    </source>
</evidence>
<evidence type="ECO:0000256" key="9">
    <source>
        <dbReference type="ARBA" id="ARBA00023136"/>
    </source>
</evidence>
<dbReference type="InterPro" id="IPR012677">
    <property type="entry name" value="Nucleotide-bd_a/b_plait_sf"/>
</dbReference>
<dbReference type="PANTHER" id="PTHR32198">
    <property type="entry name" value="MITOCHONDRIAL ESCAPE PROTEIN 2"/>
    <property type="match status" value="1"/>
</dbReference>
<dbReference type="EMBL" id="MCGT01000001">
    <property type="protein sequence ID" value="ORX62891.1"/>
    <property type="molecule type" value="Genomic_DNA"/>
</dbReference>
<dbReference type="InterPro" id="IPR018850">
    <property type="entry name" value="Mt_escape_2_C"/>
</dbReference>
<dbReference type="Gene3D" id="3.40.50.300">
    <property type="entry name" value="P-loop containing nucleotide triphosphate hydrolases"/>
    <property type="match status" value="1"/>
</dbReference>
<name>A0A1X2GXS7_9FUNG</name>
<comment type="similarity">
    <text evidence="2 12">Belongs to the YME2 family.</text>
</comment>
<evidence type="ECO:0000313" key="15">
    <source>
        <dbReference type="EMBL" id="ORX62891.1"/>
    </source>
</evidence>
<evidence type="ECO:0000256" key="13">
    <source>
        <dbReference type="SAM" id="Coils"/>
    </source>
</evidence>
<evidence type="ECO:0000256" key="11">
    <source>
        <dbReference type="PROSITE-ProRule" id="PRU00176"/>
    </source>
</evidence>
<evidence type="ECO:0000256" key="12">
    <source>
        <dbReference type="RuleBase" id="RU367108"/>
    </source>
</evidence>
<dbReference type="STRING" id="101127.A0A1X2GXS7"/>
<dbReference type="InterPro" id="IPR039627">
    <property type="entry name" value="Yme2_C"/>
</dbReference>
<evidence type="ECO:0000256" key="6">
    <source>
        <dbReference type="ARBA" id="ARBA00022946"/>
    </source>
</evidence>
<dbReference type="SUPFAM" id="SSF52540">
    <property type="entry name" value="P-loop containing nucleoside triphosphate hydrolases"/>
    <property type="match status" value="1"/>
</dbReference>
<evidence type="ECO:0000256" key="10">
    <source>
        <dbReference type="ARBA" id="ARBA00025276"/>
    </source>
</evidence>